<dbReference type="GO" id="GO:0005886">
    <property type="term" value="C:plasma membrane"/>
    <property type="evidence" value="ECO:0007669"/>
    <property type="project" value="UniProtKB-SubCell"/>
</dbReference>
<dbReference type="PANTHER" id="PTHR34702">
    <property type="entry name" value="NA(+)/H(+) ANTIPORTER SUBUNIT F1"/>
    <property type="match status" value="1"/>
</dbReference>
<evidence type="ECO:0000256" key="4">
    <source>
        <dbReference type="ARBA" id="ARBA00022692"/>
    </source>
</evidence>
<comment type="subcellular location">
    <subcellularLocation>
        <location evidence="1">Cell membrane</location>
        <topology evidence="1">Multi-pass membrane protein</topology>
    </subcellularLocation>
</comment>
<keyword evidence="9" id="KW-1185">Reference proteome</keyword>
<proteinExistence type="predicted"/>
<dbReference type="PANTHER" id="PTHR34702:SF1">
    <property type="entry name" value="NA(+)_H(+) ANTIPORTER SUBUNIT F"/>
    <property type="match status" value="1"/>
</dbReference>
<organism evidence="8 9">
    <name type="scientific">Haloarchaeobius iranensis</name>
    <dbReference type="NCBI Taxonomy" id="996166"/>
    <lineage>
        <taxon>Archaea</taxon>
        <taxon>Methanobacteriati</taxon>
        <taxon>Methanobacteriota</taxon>
        <taxon>Stenosarchaea group</taxon>
        <taxon>Halobacteria</taxon>
        <taxon>Halobacteriales</taxon>
        <taxon>Halorubellaceae</taxon>
        <taxon>Haloarchaeobius</taxon>
    </lineage>
</organism>
<dbReference type="RefSeq" id="WP_089731509.1">
    <property type="nucleotide sequence ID" value="NZ_FNIA01000002.1"/>
</dbReference>
<keyword evidence="3" id="KW-1003">Cell membrane</keyword>
<protein>
    <submittedName>
        <fullName evidence="8">Multicomponent Na+:H+ antiporter subunit F</fullName>
    </submittedName>
</protein>
<keyword evidence="2" id="KW-0813">Transport</keyword>
<dbReference type="InterPro" id="IPR007208">
    <property type="entry name" value="MrpF/PhaF-like"/>
</dbReference>
<evidence type="ECO:0000256" key="6">
    <source>
        <dbReference type="ARBA" id="ARBA00023136"/>
    </source>
</evidence>
<dbReference type="EMBL" id="FNIA01000002">
    <property type="protein sequence ID" value="SDM41891.1"/>
    <property type="molecule type" value="Genomic_DNA"/>
</dbReference>
<dbReference type="STRING" id="996166.SAMN05192554_10298"/>
<dbReference type="Pfam" id="PF04066">
    <property type="entry name" value="MrpF_PhaF"/>
    <property type="match status" value="1"/>
</dbReference>
<name>A0A1G9T2I7_9EURY</name>
<dbReference type="OrthoDB" id="84883at2157"/>
<feature type="transmembrane region" description="Helical" evidence="7">
    <location>
        <begin position="57"/>
        <end position="77"/>
    </location>
</feature>
<reference evidence="8 9" key="1">
    <citation type="submission" date="2016-10" db="EMBL/GenBank/DDBJ databases">
        <authorList>
            <person name="de Groot N.N."/>
        </authorList>
    </citation>
    <scope>NUCLEOTIDE SEQUENCE [LARGE SCALE GENOMIC DNA]</scope>
    <source>
        <strain evidence="9">EB21,IBRC-M 10013,KCTC 4048</strain>
    </source>
</reference>
<evidence type="ECO:0000313" key="8">
    <source>
        <dbReference type="EMBL" id="SDM41891.1"/>
    </source>
</evidence>
<dbReference type="Proteomes" id="UP000199370">
    <property type="component" value="Unassembled WGS sequence"/>
</dbReference>
<dbReference type="GO" id="GO:0015385">
    <property type="term" value="F:sodium:proton antiporter activity"/>
    <property type="evidence" value="ECO:0007669"/>
    <property type="project" value="TreeGrafter"/>
</dbReference>
<feature type="transmembrane region" description="Helical" evidence="7">
    <location>
        <begin position="24"/>
        <end position="45"/>
    </location>
</feature>
<evidence type="ECO:0000256" key="5">
    <source>
        <dbReference type="ARBA" id="ARBA00022989"/>
    </source>
</evidence>
<keyword evidence="4 7" id="KW-0812">Transmembrane</keyword>
<keyword evidence="5 7" id="KW-1133">Transmembrane helix</keyword>
<evidence type="ECO:0000256" key="2">
    <source>
        <dbReference type="ARBA" id="ARBA00022448"/>
    </source>
</evidence>
<evidence type="ECO:0000313" key="9">
    <source>
        <dbReference type="Proteomes" id="UP000199370"/>
    </source>
</evidence>
<accession>A0A1G9T2I7</accession>
<evidence type="ECO:0000256" key="1">
    <source>
        <dbReference type="ARBA" id="ARBA00004651"/>
    </source>
</evidence>
<gene>
    <name evidence="8" type="ORF">SAMN05192554_10298</name>
</gene>
<evidence type="ECO:0000256" key="7">
    <source>
        <dbReference type="SAM" id="Phobius"/>
    </source>
</evidence>
<sequence>MLDAAVGDWLSVVALTAGPSGPDWLVPFLNLGLFVASAVTLLCAYRVVRGPTTPDRVVALDTIGTNVVAIAVLWAMIRGRGLFVDVALVLAIIGFVSTIAVARYVTEGDIVE</sequence>
<dbReference type="AlphaFoldDB" id="A0A1G9T2I7"/>
<feature type="transmembrane region" description="Helical" evidence="7">
    <location>
        <begin position="83"/>
        <end position="105"/>
    </location>
</feature>
<keyword evidence="6 7" id="KW-0472">Membrane</keyword>
<evidence type="ECO:0000256" key="3">
    <source>
        <dbReference type="ARBA" id="ARBA00022475"/>
    </source>
</evidence>